<keyword evidence="2" id="KW-0472">Membrane</keyword>
<feature type="transmembrane region" description="Helical" evidence="2">
    <location>
        <begin position="245"/>
        <end position="264"/>
    </location>
</feature>
<accession>A0A1A9VJP3</accession>
<evidence type="ECO:0000256" key="2">
    <source>
        <dbReference type="SAM" id="Phobius"/>
    </source>
</evidence>
<feature type="region of interest" description="Disordered" evidence="1">
    <location>
        <begin position="767"/>
        <end position="842"/>
    </location>
</feature>
<dbReference type="Gene3D" id="1.25.40.20">
    <property type="entry name" value="Ankyrin repeat-containing domain"/>
    <property type="match status" value="1"/>
</dbReference>
<feature type="transmembrane region" description="Helical" evidence="2">
    <location>
        <begin position="891"/>
        <end position="910"/>
    </location>
</feature>
<proteinExistence type="predicted"/>
<sequence>MDDDVLMYFRFTISLPTVKLSICPPAKNPNINIQKWTVKWLHSKIIIEAPCNRAKAEITCLLFFNRVEIRSAIGAPTARPSHSIAVAIPDSIALSSELPSNLGAHKVLSAKNVPKVIAPTTEVIQISLNFSTVNIEHITVFIEPFIVRFSELLSGSVFGQKSWRVIMNTNTDQPKEINKKWLAIGAGTLLFAMMLPSILLLAKIAIGLIMVSVAAIAIKVALKTTSNVLEEKEAEVAQKTTQSKIINLAIGLTSILAGGLSLFIIAQTGLIAACAAITALALHEYVKNEEIGKDINNKFDKVADVVKFDMTYEKIKEIVTQNPDITAEEFDKELKKEKIDKEIIDQNGWTLLYYAVRSEGPSIIGDRSIFLKIVELFTNLNIGIDFKDTASRTVLGIAAINKQADVVRILLNSGKFEEEEKISALNSAIIQGNVQEFEPFLDYIDHAKILEALNTASCNENTDIMKVLLDNKRFTGEEKVQVLIGAAIDDDLPKVRLLLKHMTGIPEDGIRNLLKIIEERKLSLGEELKIDSEFKLDFNNPNHHTYLSNCVIIALLRSAINKKQNTLNVEENGAGLSGSNITTLNDGDIRNLCLDIERITKWDNTVTSLEDLQKRLKRNKTNFQGKREQNAVLEYAIKDQNLNVIKFLLQNGMTIINAIGQEGRHYISKIEEDKSILCSVVHYTDNSNAEILGTLLRNINAEQSKLNPEDELYILYQQSKDDAFCTAVAESNSVAATVLIQNDQETRASAVNKDETPVVTGTGQVITTPSVEENRTEPNKNVSNKPTATVPPILTKKTNPTTVPNSGNGRSVSNKPVSPVVSTNAGTPAMSSGNDKSSNLTNAQFSVPNEKEAKYKESKENFYTSLTKDVVGVVITGLFIAAAVMVPSVTGAVICGIVAALALVATVLHVKDSTLPSYREMEENKIKHIVILNYAVMSNNNIICMNGMSIFKAWNSMCSPANIADLRTFISTFGAISIINCAFASSTLLTSPIIPPEVMTVSPRFI</sequence>
<dbReference type="VEuPathDB" id="VectorBase:GAUT039473"/>
<feature type="compositionally biased region" description="Low complexity" evidence="1">
    <location>
        <begin position="811"/>
        <end position="822"/>
    </location>
</feature>
<dbReference type="InterPro" id="IPR002110">
    <property type="entry name" value="Ankyrin_rpt"/>
</dbReference>
<feature type="compositionally biased region" description="Polar residues" evidence="1">
    <location>
        <begin position="796"/>
        <end position="810"/>
    </location>
</feature>
<dbReference type="Proteomes" id="UP000078200">
    <property type="component" value="Unassembled WGS sequence"/>
</dbReference>
<keyword evidence="2" id="KW-0812">Transmembrane</keyword>
<dbReference type="SUPFAM" id="SSF48403">
    <property type="entry name" value="Ankyrin repeat"/>
    <property type="match status" value="1"/>
</dbReference>
<keyword evidence="2" id="KW-1133">Transmembrane helix</keyword>
<evidence type="ECO:0000313" key="4">
    <source>
        <dbReference type="Proteomes" id="UP000078200"/>
    </source>
</evidence>
<protein>
    <submittedName>
        <fullName evidence="3">Uncharacterized protein</fullName>
    </submittedName>
</protein>
<dbReference type="InterPro" id="IPR036770">
    <property type="entry name" value="Ankyrin_rpt-contain_sf"/>
</dbReference>
<name>A0A1A9VJP3_GLOAU</name>
<reference evidence="3" key="1">
    <citation type="submission" date="2020-05" db="UniProtKB">
        <authorList>
            <consortium name="EnsemblMetazoa"/>
        </authorList>
    </citation>
    <scope>IDENTIFICATION</scope>
    <source>
        <strain evidence="3">TTRI</strain>
    </source>
</reference>
<feature type="compositionally biased region" description="Polar residues" evidence="1">
    <location>
        <begin position="823"/>
        <end position="842"/>
    </location>
</feature>
<dbReference type="EnsemblMetazoa" id="GAUT039473-RA">
    <property type="protein sequence ID" value="GAUT039473-PA"/>
    <property type="gene ID" value="GAUT039473"/>
</dbReference>
<organism evidence="3 4">
    <name type="scientific">Glossina austeni</name>
    <name type="common">Savannah tsetse fly</name>
    <dbReference type="NCBI Taxonomy" id="7395"/>
    <lineage>
        <taxon>Eukaryota</taxon>
        <taxon>Metazoa</taxon>
        <taxon>Ecdysozoa</taxon>
        <taxon>Arthropoda</taxon>
        <taxon>Hexapoda</taxon>
        <taxon>Insecta</taxon>
        <taxon>Pterygota</taxon>
        <taxon>Neoptera</taxon>
        <taxon>Endopterygota</taxon>
        <taxon>Diptera</taxon>
        <taxon>Brachycera</taxon>
        <taxon>Muscomorpha</taxon>
        <taxon>Hippoboscoidea</taxon>
        <taxon>Glossinidae</taxon>
        <taxon>Glossina</taxon>
    </lineage>
</organism>
<evidence type="ECO:0000313" key="3">
    <source>
        <dbReference type="EnsemblMetazoa" id="GAUT039473-PA"/>
    </source>
</evidence>
<feature type="transmembrane region" description="Helical" evidence="2">
    <location>
        <begin position="181"/>
        <end position="198"/>
    </location>
</feature>
<feature type="transmembrane region" description="Helical" evidence="2">
    <location>
        <begin position="204"/>
        <end position="222"/>
    </location>
</feature>
<feature type="transmembrane region" description="Helical" evidence="2">
    <location>
        <begin position="931"/>
        <end position="954"/>
    </location>
</feature>
<dbReference type="AlphaFoldDB" id="A0A1A9VJP3"/>
<keyword evidence="4" id="KW-1185">Reference proteome</keyword>
<dbReference type="SMART" id="SM00248">
    <property type="entry name" value="ANK"/>
    <property type="match status" value="4"/>
</dbReference>
<evidence type="ECO:0000256" key="1">
    <source>
        <dbReference type="SAM" id="MobiDB-lite"/>
    </source>
</evidence>
<feature type="transmembrane region" description="Helical" evidence="2">
    <location>
        <begin position="966"/>
        <end position="989"/>
    </location>
</feature>